<dbReference type="EMBL" id="FZPC01000023">
    <property type="protein sequence ID" value="SNT37292.1"/>
    <property type="molecule type" value="Genomic_DNA"/>
</dbReference>
<evidence type="ECO:0000313" key="17">
    <source>
        <dbReference type="EMBL" id="SDJ40776.1"/>
    </source>
</evidence>
<evidence type="ECO:0000256" key="1">
    <source>
        <dbReference type="ARBA" id="ARBA00000085"/>
    </source>
</evidence>
<dbReference type="Pfam" id="PF01584">
    <property type="entry name" value="CheW"/>
    <property type="match status" value="1"/>
</dbReference>
<dbReference type="InterPro" id="IPR037006">
    <property type="entry name" value="CheA-like_homodim_sf"/>
</dbReference>
<dbReference type="SUPFAM" id="SSF47384">
    <property type="entry name" value="Homodimeric domain of signal transducing histidine kinase"/>
    <property type="match status" value="1"/>
</dbReference>
<dbReference type="SMART" id="SM00260">
    <property type="entry name" value="CheW"/>
    <property type="match status" value="1"/>
</dbReference>
<gene>
    <name evidence="17" type="ORF">SAMN05216189_1016104</name>
    <name evidence="18" type="ORF">SAMN06295949_123104</name>
</gene>
<dbReference type="Proteomes" id="UP000198309">
    <property type="component" value="Unassembled WGS sequence"/>
</dbReference>
<dbReference type="SMART" id="SM00387">
    <property type="entry name" value="HATPase_c"/>
    <property type="match status" value="1"/>
</dbReference>
<dbReference type="SMART" id="SM00073">
    <property type="entry name" value="HPT"/>
    <property type="match status" value="1"/>
</dbReference>
<dbReference type="SUPFAM" id="SSF55874">
    <property type="entry name" value="ATPase domain of HSP90 chaperone/DNA topoisomerase II/histidine kinase"/>
    <property type="match status" value="1"/>
</dbReference>
<dbReference type="InterPro" id="IPR004105">
    <property type="entry name" value="CheA-like_dim"/>
</dbReference>
<evidence type="ECO:0000256" key="5">
    <source>
        <dbReference type="ARBA" id="ARBA00022553"/>
    </source>
</evidence>
<comment type="catalytic activity">
    <reaction evidence="1">
        <text>ATP + protein L-histidine = ADP + protein N-phospho-L-histidine.</text>
        <dbReference type="EC" id="2.7.13.3"/>
    </reaction>
</comment>
<evidence type="ECO:0000313" key="18">
    <source>
        <dbReference type="EMBL" id="SNT37292.1"/>
    </source>
</evidence>
<dbReference type="GO" id="GO:0005524">
    <property type="term" value="F:ATP binding"/>
    <property type="evidence" value="ECO:0007669"/>
    <property type="project" value="UniProtKB-KW"/>
</dbReference>
<dbReference type="SUPFAM" id="SSF50341">
    <property type="entry name" value="CheW-like"/>
    <property type="match status" value="1"/>
</dbReference>
<feature type="domain" description="CheW-like" evidence="15">
    <location>
        <begin position="584"/>
        <end position="714"/>
    </location>
</feature>
<keyword evidence="10" id="KW-0902">Two-component regulatory system</keyword>
<organism evidence="17 20">
    <name type="scientific">Pseudomonas delhiensis</name>
    <dbReference type="NCBI Taxonomy" id="366289"/>
    <lineage>
        <taxon>Bacteria</taxon>
        <taxon>Pseudomonadati</taxon>
        <taxon>Pseudomonadota</taxon>
        <taxon>Gammaproteobacteria</taxon>
        <taxon>Pseudomonadales</taxon>
        <taxon>Pseudomonadaceae</taxon>
        <taxon>Pseudomonas</taxon>
    </lineage>
</organism>
<dbReference type="InterPro" id="IPR036641">
    <property type="entry name" value="HPT_dom_sf"/>
</dbReference>
<dbReference type="Pfam" id="PF01627">
    <property type="entry name" value="Hpt"/>
    <property type="match status" value="1"/>
</dbReference>
<evidence type="ECO:0000256" key="3">
    <source>
        <dbReference type="ARBA" id="ARBA00021495"/>
    </source>
</evidence>
<dbReference type="InterPro" id="IPR002545">
    <property type="entry name" value="CheW-lke_dom"/>
</dbReference>
<evidence type="ECO:0000313" key="19">
    <source>
        <dbReference type="Proteomes" id="UP000198309"/>
    </source>
</evidence>
<evidence type="ECO:0000259" key="14">
    <source>
        <dbReference type="PROSITE" id="PS50109"/>
    </source>
</evidence>
<reference evidence="18 19" key="2">
    <citation type="submission" date="2017-06" db="EMBL/GenBank/DDBJ databases">
        <authorList>
            <person name="Varghese N."/>
            <person name="Submissions S."/>
        </authorList>
    </citation>
    <scope>NUCLEOTIDE SEQUENCE [LARGE SCALE GENOMIC DNA]</scope>
    <source>
        <strain evidence="18 19">RLD-1</strain>
    </source>
</reference>
<dbReference type="Gene3D" id="2.30.30.40">
    <property type="entry name" value="SH3 Domains"/>
    <property type="match status" value="1"/>
</dbReference>
<feature type="region of interest" description="Disordered" evidence="13">
    <location>
        <begin position="714"/>
        <end position="746"/>
    </location>
</feature>
<evidence type="ECO:0000256" key="2">
    <source>
        <dbReference type="ARBA" id="ARBA00012438"/>
    </source>
</evidence>
<dbReference type="PRINTS" id="PR00344">
    <property type="entry name" value="BCTRLSENSOR"/>
</dbReference>
<dbReference type="PROSITE" id="PS50109">
    <property type="entry name" value="HIS_KIN"/>
    <property type="match status" value="1"/>
</dbReference>
<evidence type="ECO:0000313" key="20">
    <source>
        <dbReference type="Proteomes" id="UP000199693"/>
    </source>
</evidence>
<protein>
    <recommendedName>
        <fullName evidence="3">Chemotaxis protein CheA</fullName>
        <ecNumber evidence="2">2.7.13.3</ecNumber>
    </recommendedName>
</protein>
<dbReference type="InterPro" id="IPR051315">
    <property type="entry name" value="Bact_Chemotaxis_CheA"/>
</dbReference>
<dbReference type="Pfam" id="PF02518">
    <property type="entry name" value="HATPase_c"/>
    <property type="match status" value="1"/>
</dbReference>
<dbReference type="InterPro" id="IPR003594">
    <property type="entry name" value="HATPase_dom"/>
</dbReference>
<dbReference type="InterPro" id="IPR004358">
    <property type="entry name" value="Sig_transdc_His_kin-like_C"/>
</dbReference>
<dbReference type="InterPro" id="IPR036890">
    <property type="entry name" value="HATPase_C_sf"/>
</dbReference>
<proteinExistence type="predicted"/>
<dbReference type="Gene3D" id="1.20.120.160">
    <property type="entry name" value="HPT domain"/>
    <property type="match status" value="1"/>
</dbReference>
<keyword evidence="5 12" id="KW-0597">Phosphoprotein</keyword>
<dbReference type="EMBL" id="FNEC01000016">
    <property type="protein sequence ID" value="SDJ40776.1"/>
    <property type="molecule type" value="Genomic_DNA"/>
</dbReference>
<dbReference type="RefSeq" id="WP_089393350.1">
    <property type="nucleotide sequence ID" value="NZ_FNEC01000016.1"/>
</dbReference>
<evidence type="ECO:0000256" key="12">
    <source>
        <dbReference type="PROSITE-ProRule" id="PRU00110"/>
    </source>
</evidence>
<evidence type="ECO:0000256" key="13">
    <source>
        <dbReference type="SAM" id="MobiDB-lite"/>
    </source>
</evidence>
<evidence type="ECO:0000256" key="7">
    <source>
        <dbReference type="ARBA" id="ARBA00022741"/>
    </source>
</evidence>
<dbReference type="GO" id="GO:0005737">
    <property type="term" value="C:cytoplasm"/>
    <property type="evidence" value="ECO:0007669"/>
    <property type="project" value="InterPro"/>
</dbReference>
<dbReference type="Gene3D" id="1.10.287.560">
    <property type="entry name" value="Histidine kinase CheA-like, homodimeric domain"/>
    <property type="match status" value="1"/>
</dbReference>
<dbReference type="EC" id="2.7.13.3" evidence="2"/>
<evidence type="ECO:0000256" key="8">
    <source>
        <dbReference type="ARBA" id="ARBA00022777"/>
    </source>
</evidence>
<dbReference type="CDD" id="cd00088">
    <property type="entry name" value="HPT"/>
    <property type="match status" value="1"/>
</dbReference>
<reference evidence="17 20" key="1">
    <citation type="submission" date="2016-10" db="EMBL/GenBank/DDBJ databases">
        <authorList>
            <person name="de Groot N.N."/>
        </authorList>
    </citation>
    <scope>NUCLEOTIDE SEQUENCE [LARGE SCALE GENOMIC DNA]</scope>
    <source>
        <strain evidence="17 20">CCM 7361</strain>
    </source>
</reference>
<evidence type="ECO:0000259" key="16">
    <source>
        <dbReference type="PROSITE" id="PS50894"/>
    </source>
</evidence>
<evidence type="ECO:0000259" key="15">
    <source>
        <dbReference type="PROSITE" id="PS50851"/>
    </source>
</evidence>
<dbReference type="Pfam" id="PF02895">
    <property type="entry name" value="H-kinase_dim"/>
    <property type="match status" value="1"/>
</dbReference>
<dbReference type="Gene3D" id="3.30.565.10">
    <property type="entry name" value="Histidine kinase-like ATPase, C-terminal domain"/>
    <property type="match status" value="1"/>
</dbReference>
<dbReference type="PROSITE" id="PS50894">
    <property type="entry name" value="HPT"/>
    <property type="match status" value="1"/>
</dbReference>
<accession>A0A239M512</accession>
<feature type="modified residue" description="Phosphohistidine" evidence="12">
    <location>
        <position position="50"/>
    </location>
</feature>
<comment type="function">
    <text evidence="11">Involved in the transmission of sensory signals from the chemoreceptors to the flagellar motors. CheA is autophosphorylated; it can transfer its phosphate group to either CheB or CheY.</text>
</comment>
<keyword evidence="8 17" id="KW-0418">Kinase</keyword>
<dbReference type="SUPFAM" id="SSF47226">
    <property type="entry name" value="Histidine-containing phosphotransfer domain, HPT domain"/>
    <property type="match status" value="1"/>
</dbReference>
<keyword evidence="4" id="KW-0145">Chemotaxis</keyword>
<dbReference type="CDD" id="cd16916">
    <property type="entry name" value="HATPase_CheA-like"/>
    <property type="match status" value="1"/>
</dbReference>
<evidence type="ECO:0000256" key="6">
    <source>
        <dbReference type="ARBA" id="ARBA00022679"/>
    </source>
</evidence>
<feature type="domain" description="HPt" evidence="16">
    <location>
        <begin position="3"/>
        <end position="107"/>
    </location>
</feature>
<dbReference type="PANTHER" id="PTHR43395:SF10">
    <property type="entry name" value="CHEMOTAXIS PROTEIN CHEA"/>
    <property type="match status" value="1"/>
</dbReference>
<evidence type="ECO:0000256" key="9">
    <source>
        <dbReference type="ARBA" id="ARBA00022840"/>
    </source>
</evidence>
<sequence length="746" mass="80356">MLDGEQWSELLRGFIEEARDLARQAEECLLELDRNPSDGEAITRLFRAMHTLKGSAGLFSLLPLVNFTHHLENLLMAVRDGERALSADLVSLMLRCLDEITSMVALIDPATGELPVDAAHQRELLDALAAQAGSAPELIPAQAVDCPARGRLDACASCEAQGAWHLSLRFDGELLRNGFDPATFVRYLGRLGEVLCLHLIDDAVPALEELDAERCYLGLEIALCSSAERAAIEEAFEFIRDFCTLRILPPGSQADDYLALMRELPEADERIGAILVASGLLDEQDLARGLALQAQHSDALKPALGSVLVDQGLVPAQAVNAALAQQQKARERAPESSLIRVAAHKLDELINLVGELVISAAAAQLHARAGGDSACSESAQTVNRHVELIREAALKLRMVEIGETFARFHRVVRDVSQQLGKRIRLEIHGADTELDKSVIDKLADPLTHLVRNAMDHGIEAAEQRLAAGKPAEGLLRLNAFHESGTVVIEVSDDGRGLDTRRIRAKAIERGLLEAGAAPGEQELQRLIFAAGFSTADSVSDLSGRGVGMDVVRSAIEALRGSIEIDSQPGRGSTFRIRLPLTLAIIDGFQVSLGEEQFVVPLGLVTECMELPPHAGDGARGYIDLRGRPLPCIDLAAHFGLPGSAGKRRNIVVVSHGRRQAGLVVDHLHGELQTVIKPLGPLFQHLQGIAGSTILGSGQVALILDIATLFASLDERPSQPSVDDDPQQSHRHPHAAGAQETPHEIHP</sequence>
<evidence type="ECO:0000256" key="10">
    <source>
        <dbReference type="ARBA" id="ARBA00023012"/>
    </source>
</evidence>
<name>A0A239M512_9PSED</name>
<dbReference type="FunFam" id="3.30.565.10:FF:000016">
    <property type="entry name" value="Chemotaxis protein CheA, putative"/>
    <property type="match status" value="1"/>
</dbReference>
<keyword evidence="7" id="KW-0547">Nucleotide-binding</keyword>
<dbReference type="GO" id="GO:0000155">
    <property type="term" value="F:phosphorelay sensor kinase activity"/>
    <property type="evidence" value="ECO:0007669"/>
    <property type="project" value="InterPro"/>
</dbReference>
<dbReference type="InterPro" id="IPR036061">
    <property type="entry name" value="CheW-like_dom_sf"/>
</dbReference>
<dbReference type="InterPro" id="IPR005467">
    <property type="entry name" value="His_kinase_dom"/>
</dbReference>
<dbReference type="InterPro" id="IPR037257">
    <property type="entry name" value="T2SS_E_N_sf"/>
</dbReference>
<feature type="domain" description="Histidine kinase" evidence="14">
    <location>
        <begin position="341"/>
        <end position="582"/>
    </location>
</feature>
<keyword evidence="19" id="KW-1185">Reference proteome</keyword>
<dbReference type="GO" id="GO:0006935">
    <property type="term" value="P:chemotaxis"/>
    <property type="evidence" value="ECO:0007669"/>
    <property type="project" value="UniProtKB-KW"/>
</dbReference>
<dbReference type="SUPFAM" id="SSF160246">
    <property type="entry name" value="EspE N-terminal domain-like"/>
    <property type="match status" value="1"/>
</dbReference>
<keyword evidence="6" id="KW-0808">Transferase</keyword>
<dbReference type="Proteomes" id="UP000199693">
    <property type="component" value="Unassembled WGS sequence"/>
</dbReference>
<dbReference type="PANTHER" id="PTHR43395">
    <property type="entry name" value="SENSOR HISTIDINE KINASE CHEA"/>
    <property type="match status" value="1"/>
</dbReference>
<dbReference type="SMART" id="SM01231">
    <property type="entry name" value="H-kinase_dim"/>
    <property type="match status" value="1"/>
</dbReference>
<dbReference type="InterPro" id="IPR008207">
    <property type="entry name" value="Sig_transdc_His_kin_Hpt_dom"/>
</dbReference>
<dbReference type="InterPro" id="IPR036097">
    <property type="entry name" value="HisK_dim/P_sf"/>
</dbReference>
<evidence type="ECO:0000256" key="11">
    <source>
        <dbReference type="ARBA" id="ARBA00035100"/>
    </source>
</evidence>
<evidence type="ECO:0000256" key="4">
    <source>
        <dbReference type="ARBA" id="ARBA00022500"/>
    </source>
</evidence>
<keyword evidence="9" id="KW-0067">ATP-binding</keyword>
<dbReference type="AlphaFoldDB" id="A0A239M512"/>
<dbReference type="PROSITE" id="PS50851">
    <property type="entry name" value="CHEW"/>
    <property type="match status" value="1"/>
</dbReference>